<protein>
    <submittedName>
        <fullName evidence="2">Hemin transport protein</fullName>
    </submittedName>
</protein>
<organism evidence="2 3">
    <name type="scientific">Comamonas odontotermitis</name>
    <dbReference type="NCBI Taxonomy" id="379895"/>
    <lineage>
        <taxon>Bacteria</taxon>
        <taxon>Pseudomonadati</taxon>
        <taxon>Pseudomonadota</taxon>
        <taxon>Betaproteobacteria</taxon>
        <taxon>Burkholderiales</taxon>
        <taxon>Comamonadaceae</taxon>
        <taxon>Comamonas</taxon>
    </lineage>
</organism>
<dbReference type="SUPFAM" id="SSF144064">
    <property type="entry name" value="Heme iron utilization protein-like"/>
    <property type="match status" value="1"/>
</dbReference>
<evidence type="ECO:0000313" key="2">
    <source>
        <dbReference type="EMBL" id="MBB6578090.1"/>
    </source>
</evidence>
<proteinExistence type="predicted"/>
<keyword evidence="3" id="KW-1185">Reference proteome</keyword>
<evidence type="ECO:0000259" key="1">
    <source>
        <dbReference type="Pfam" id="PF05171"/>
    </source>
</evidence>
<feature type="domain" description="Haemin-degrading HemS/ChuX" evidence="1">
    <location>
        <begin position="248"/>
        <end position="382"/>
    </location>
</feature>
<dbReference type="CDD" id="cd16830">
    <property type="entry name" value="HemS-like_N"/>
    <property type="match status" value="1"/>
</dbReference>
<evidence type="ECO:0000313" key="3">
    <source>
        <dbReference type="Proteomes" id="UP000562492"/>
    </source>
</evidence>
<dbReference type="Gene3D" id="3.40.1570.10">
    <property type="entry name" value="HemS/ChuS/ChuX like domains"/>
    <property type="match status" value="2"/>
</dbReference>
<dbReference type="CDD" id="cd16831">
    <property type="entry name" value="HemS-like_C"/>
    <property type="match status" value="1"/>
</dbReference>
<dbReference type="InterPro" id="IPR007845">
    <property type="entry name" value="HemS/ChuX_dom"/>
</dbReference>
<feature type="domain" description="Haemin-degrading HemS/ChuX" evidence="1">
    <location>
        <begin position="76"/>
        <end position="190"/>
    </location>
</feature>
<dbReference type="EMBL" id="JACHKZ010000011">
    <property type="protein sequence ID" value="MBB6578090.1"/>
    <property type="molecule type" value="Genomic_DNA"/>
</dbReference>
<dbReference type="InterPro" id="IPR053733">
    <property type="entry name" value="Heme_Transport_Util_sf"/>
</dbReference>
<name>A0ABR6RG03_9BURK</name>
<accession>A0ABR6RG03</accession>
<dbReference type="RefSeq" id="WP_184708220.1">
    <property type="nucleotide sequence ID" value="NZ_JACHKZ010000011.1"/>
</dbReference>
<dbReference type="Proteomes" id="UP000562492">
    <property type="component" value="Unassembled WGS sequence"/>
</dbReference>
<gene>
    <name evidence="2" type="ORF">HNP33_002165</name>
</gene>
<dbReference type="Pfam" id="PF05171">
    <property type="entry name" value="HemS"/>
    <property type="match status" value="2"/>
</dbReference>
<reference evidence="2 3" key="1">
    <citation type="submission" date="2020-08" db="EMBL/GenBank/DDBJ databases">
        <title>Functional genomics of gut bacteria from endangered species of beetles.</title>
        <authorList>
            <person name="Carlos-Shanley C."/>
        </authorList>
    </citation>
    <scope>NUCLEOTIDE SEQUENCE [LARGE SCALE GENOMIC DNA]</scope>
    <source>
        <strain evidence="2 3">S00124</strain>
    </source>
</reference>
<sequence length="393" mass="41672">MITTKTKPAALTSDRAAQIREAYAAQRAKGLRAKDAAEAAGSSEGEAIAAHAMPLLAADTREASTLQVQPLQAPQGGWIEVLKALEPCGPVMALTRNASTVHEKTGTYTDLSASGEPGMQVGLAVGEDIDLRLFFASWHAAYAVQEASAHGGSTVLRSLQFYNRAGRAVHKVFAREATDLAAWGALVARFACAADVDAAALPGFDAPAPRQVISVPADSSVDVPALQSAWAAMQDTHEFFSVIKNAGAERQQSFRLVQGRFAWPLAKDSVTQLLNEASFAGTPIMVFVSSGGCIQIHSGPVQRVEPMTTPTAQWINVLDAGFNLHMRTDMIANVWLVEKPTSDGIVTSVEVFDGHGDLMAMFFGARKPGKPELAPWRALATSLPRLDAQAVAA</sequence>
<comment type="caution">
    <text evidence="2">The sequence shown here is derived from an EMBL/GenBank/DDBJ whole genome shotgun (WGS) entry which is preliminary data.</text>
</comment>